<dbReference type="AlphaFoldDB" id="A0A2T0H0H0"/>
<dbReference type="EMBL" id="PVSR01000002">
    <property type="protein sequence ID" value="PRW64783.1"/>
    <property type="molecule type" value="Genomic_DNA"/>
</dbReference>
<evidence type="ECO:0000256" key="1">
    <source>
        <dbReference type="SAM" id="MobiDB-lite"/>
    </source>
</evidence>
<dbReference type="Proteomes" id="UP000239352">
    <property type="component" value="Unassembled WGS sequence"/>
</dbReference>
<feature type="region of interest" description="Disordered" evidence="1">
    <location>
        <begin position="1"/>
        <end position="23"/>
    </location>
</feature>
<evidence type="ECO:0000313" key="2">
    <source>
        <dbReference type="EMBL" id="PRW64783.1"/>
    </source>
</evidence>
<name>A0A2T0H0H0_ACTMO</name>
<evidence type="ECO:0000313" key="3">
    <source>
        <dbReference type="Proteomes" id="UP000239352"/>
    </source>
</evidence>
<gene>
    <name evidence="2" type="ORF">CEP50_02865</name>
</gene>
<comment type="caution">
    <text evidence="2">The sequence shown here is derived from an EMBL/GenBank/DDBJ whole genome shotgun (WGS) entry which is preliminary data.</text>
</comment>
<proteinExistence type="predicted"/>
<keyword evidence="3" id="KW-1185">Reference proteome</keyword>
<dbReference type="InParanoid" id="A0A2T0H0H0"/>
<reference evidence="2 3" key="1">
    <citation type="submission" date="2018-03" db="EMBL/GenBank/DDBJ databases">
        <title>Actinopolyspora mortivallis from Sahara, screening for active biomolecules.</title>
        <authorList>
            <person name="Selama O."/>
            <person name="Wellington E.M.H."/>
            <person name="Hacene H."/>
        </authorList>
    </citation>
    <scope>NUCLEOTIDE SEQUENCE [LARGE SCALE GENOMIC DNA]</scope>
    <source>
        <strain evidence="2 3">M5A</strain>
    </source>
</reference>
<organism evidence="2 3">
    <name type="scientific">Actinopolyspora mortivallis</name>
    <dbReference type="NCBI Taxonomy" id="33906"/>
    <lineage>
        <taxon>Bacteria</taxon>
        <taxon>Bacillati</taxon>
        <taxon>Actinomycetota</taxon>
        <taxon>Actinomycetes</taxon>
        <taxon>Actinopolysporales</taxon>
        <taxon>Actinopolysporaceae</taxon>
        <taxon>Actinopolyspora</taxon>
    </lineage>
</organism>
<protein>
    <submittedName>
        <fullName evidence="2">Uncharacterized protein</fullName>
    </submittedName>
</protein>
<dbReference type="RefSeq" id="WP_106112356.1">
    <property type="nucleotide sequence ID" value="NZ_PVSR01000002.1"/>
</dbReference>
<sequence>MHRSLLRTKLAESRSKVTNRVTQRAKSLMPIQVDSPHNCIVCGRKMRSWRGGGSDGRVCSPNCARKWADS</sequence>
<accession>A0A2T0H0H0</accession>